<evidence type="ECO:0000313" key="2">
    <source>
        <dbReference type="Proteomes" id="UP000178461"/>
    </source>
</evidence>
<accession>A0A1F6AWN3</accession>
<sequence>MRIIFGAQACGFGPVSKMVSLAKEFNTNDKIFIGNDVSFQFVNRQKALFSQTIDRNKSKLNIINKAIKESSCGVVVMDHDLAFHFYLSQKRYYFIDSLFGFWYSRKNENTLARIFSSFSEMNQKDKVKNYNLLKVHEQKLFAHFYSEMSFIQNFFGVRNRISRLAQLGFINLLDVNPIVDNYNGQEYLNSYNGEMLINLGGIENFLVDSDTAAYLKLIEKLSLDLISLPYVTKIYVCSGSYKNPKSQTINGKKINFIFADKVFFHKLVNAAQFYLSSPGLTAFYEALYYKHPTIYLPEQHASQYYNINHIKKTWLKPYCLTLFDVIGEKKISPNDFRGSSQIVKYIGKILNNNNLYNKFRDNLCKKIEMVRKVDLKTYQQQCTTTINQLTVSASYVDIVNIINKNEQNYEQERRIEKN</sequence>
<protein>
    <recommendedName>
        <fullName evidence="3">Glycosyl transferase family 28 C-terminal domain-containing protein</fullName>
    </recommendedName>
</protein>
<evidence type="ECO:0000313" key="1">
    <source>
        <dbReference type="EMBL" id="OGG28737.1"/>
    </source>
</evidence>
<organism evidence="1 2">
    <name type="scientific">Candidatus Gottesmanbacteria bacterium RIFCSPLOWO2_01_FULL_46_21</name>
    <dbReference type="NCBI Taxonomy" id="1798393"/>
    <lineage>
        <taxon>Bacteria</taxon>
        <taxon>Candidatus Gottesmaniibacteriota</taxon>
    </lineage>
</organism>
<proteinExistence type="predicted"/>
<evidence type="ECO:0008006" key="3">
    <source>
        <dbReference type="Google" id="ProtNLM"/>
    </source>
</evidence>
<dbReference type="AlphaFoldDB" id="A0A1F6AWN3"/>
<reference evidence="1 2" key="1">
    <citation type="journal article" date="2016" name="Nat. Commun.">
        <title>Thousands of microbial genomes shed light on interconnected biogeochemical processes in an aquifer system.</title>
        <authorList>
            <person name="Anantharaman K."/>
            <person name="Brown C.T."/>
            <person name="Hug L.A."/>
            <person name="Sharon I."/>
            <person name="Castelle C.J."/>
            <person name="Probst A.J."/>
            <person name="Thomas B.C."/>
            <person name="Singh A."/>
            <person name="Wilkins M.J."/>
            <person name="Karaoz U."/>
            <person name="Brodie E.L."/>
            <person name="Williams K.H."/>
            <person name="Hubbard S.S."/>
            <person name="Banfield J.F."/>
        </authorList>
    </citation>
    <scope>NUCLEOTIDE SEQUENCE [LARGE SCALE GENOMIC DNA]</scope>
</reference>
<dbReference type="EMBL" id="MFJW01000046">
    <property type="protein sequence ID" value="OGG28737.1"/>
    <property type="molecule type" value="Genomic_DNA"/>
</dbReference>
<gene>
    <name evidence="1" type="ORF">A2971_00210</name>
</gene>
<dbReference type="Proteomes" id="UP000178461">
    <property type="component" value="Unassembled WGS sequence"/>
</dbReference>
<comment type="caution">
    <text evidence="1">The sequence shown here is derived from an EMBL/GenBank/DDBJ whole genome shotgun (WGS) entry which is preliminary data.</text>
</comment>
<name>A0A1F6AWN3_9BACT</name>